<dbReference type="Proteomes" id="UP001489004">
    <property type="component" value="Unassembled WGS sequence"/>
</dbReference>
<gene>
    <name evidence="4" type="ORF">WJX72_004955</name>
</gene>
<dbReference type="InterPro" id="IPR001753">
    <property type="entry name" value="Enoyl-CoA_hydra/iso"/>
</dbReference>
<dbReference type="PANTHER" id="PTHR11941:SF171">
    <property type="entry name" value="SD19268P"/>
    <property type="match status" value="1"/>
</dbReference>
<reference evidence="4 5" key="1">
    <citation type="journal article" date="2024" name="Nat. Commun.">
        <title>Phylogenomics reveals the evolutionary origins of lichenization in chlorophyte algae.</title>
        <authorList>
            <person name="Puginier C."/>
            <person name="Libourel C."/>
            <person name="Otte J."/>
            <person name="Skaloud P."/>
            <person name="Haon M."/>
            <person name="Grisel S."/>
            <person name="Petersen M."/>
            <person name="Berrin J.G."/>
            <person name="Delaux P.M."/>
            <person name="Dal Grande F."/>
            <person name="Keller J."/>
        </authorList>
    </citation>
    <scope>NUCLEOTIDE SEQUENCE [LARGE SCALE GENOMIC DNA]</scope>
    <source>
        <strain evidence="4 5">SAG 2043</strain>
    </source>
</reference>
<protein>
    <recommendedName>
        <fullName evidence="6">Enoyl-CoA hydratase</fullName>
    </recommendedName>
</protein>
<evidence type="ECO:0000313" key="5">
    <source>
        <dbReference type="Proteomes" id="UP001489004"/>
    </source>
</evidence>
<accession>A0AAW1PSZ2</accession>
<proteinExistence type="inferred from homology"/>
<dbReference type="GO" id="GO:0006635">
    <property type="term" value="P:fatty acid beta-oxidation"/>
    <property type="evidence" value="ECO:0007669"/>
    <property type="project" value="TreeGrafter"/>
</dbReference>
<organism evidence="4 5">
    <name type="scientific">[Myrmecia] bisecta</name>
    <dbReference type="NCBI Taxonomy" id="41462"/>
    <lineage>
        <taxon>Eukaryota</taxon>
        <taxon>Viridiplantae</taxon>
        <taxon>Chlorophyta</taxon>
        <taxon>core chlorophytes</taxon>
        <taxon>Trebouxiophyceae</taxon>
        <taxon>Trebouxiales</taxon>
        <taxon>Trebouxiaceae</taxon>
        <taxon>Myrmecia</taxon>
    </lineage>
</organism>
<keyword evidence="2" id="KW-0456">Lyase</keyword>
<evidence type="ECO:0000256" key="2">
    <source>
        <dbReference type="ARBA" id="ARBA00023239"/>
    </source>
</evidence>
<dbReference type="AlphaFoldDB" id="A0AAW1PSZ2"/>
<dbReference type="SUPFAM" id="SSF52096">
    <property type="entry name" value="ClpP/crotonase"/>
    <property type="match status" value="1"/>
</dbReference>
<keyword evidence="5" id="KW-1185">Reference proteome</keyword>
<dbReference type="Gene3D" id="3.90.226.10">
    <property type="entry name" value="2-enoyl-CoA Hydratase, Chain A, domain 1"/>
    <property type="match status" value="1"/>
</dbReference>
<sequence>MPTLEVSASEHFEYFRHVTVRSGGSLPLLSRCCERSVAQPGAEPSTTYHQAYYQFSEDVRGIISDLARLPCPVIASINGIALGGGLELALAADIRVVSPLCTLGLPETGLGIIPGVGGTQRTPRLIGNSRAKLLMFTGRRLNGQEAVDWGLADVLSDNPDATAQQLLAETLPKAPQALAQAKVAVDEGSQMSLPSGLAFERAAYMQLFHTEDRVEALAAFAEKRPPVFKGC</sequence>
<evidence type="ECO:0008006" key="6">
    <source>
        <dbReference type="Google" id="ProtNLM"/>
    </source>
</evidence>
<evidence type="ECO:0000256" key="1">
    <source>
        <dbReference type="ARBA" id="ARBA00005254"/>
    </source>
</evidence>
<comment type="similarity">
    <text evidence="1 3">Belongs to the enoyl-CoA hydratase/isomerase family.</text>
</comment>
<dbReference type="PANTHER" id="PTHR11941">
    <property type="entry name" value="ENOYL-COA HYDRATASE-RELATED"/>
    <property type="match status" value="1"/>
</dbReference>
<dbReference type="Pfam" id="PF00378">
    <property type="entry name" value="ECH_1"/>
    <property type="match status" value="1"/>
</dbReference>
<name>A0AAW1PSZ2_9CHLO</name>
<dbReference type="PROSITE" id="PS00166">
    <property type="entry name" value="ENOYL_COA_HYDRATASE"/>
    <property type="match status" value="1"/>
</dbReference>
<dbReference type="EMBL" id="JALJOR010000009">
    <property type="protein sequence ID" value="KAK9811505.1"/>
    <property type="molecule type" value="Genomic_DNA"/>
</dbReference>
<dbReference type="GO" id="GO:0005739">
    <property type="term" value="C:mitochondrion"/>
    <property type="evidence" value="ECO:0007669"/>
    <property type="project" value="TreeGrafter"/>
</dbReference>
<evidence type="ECO:0000313" key="4">
    <source>
        <dbReference type="EMBL" id="KAK9811505.1"/>
    </source>
</evidence>
<dbReference type="FunFam" id="1.10.12.10:FF:000001">
    <property type="entry name" value="Probable enoyl-CoA hydratase, mitochondrial"/>
    <property type="match status" value="1"/>
</dbReference>
<dbReference type="InterPro" id="IPR029045">
    <property type="entry name" value="ClpP/crotonase-like_dom_sf"/>
</dbReference>
<dbReference type="InterPro" id="IPR018376">
    <property type="entry name" value="Enoyl-CoA_hyd/isom_CS"/>
</dbReference>
<comment type="caution">
    <text evidence="4">The sequence shown here is derived from an EMBL/GenBank/DDBJ whole genome shotgun (WGS) entry which is preliminary data.</text>
</comment>
<dbReference type="GO" id="GO:0016836">
    <property type="term" value="F:hydro-lyase activity"/>
    <property type="evidence" value="ECO:0007669"/>
    <property type="project" value="UniProtKB-ARBA"/>
</dbReference>
<dbReference type="Gene3D" id="1.10.12.10">
    <property type="entry name" value="Lyase 2-enoyl-coa Hydratase, Chain A, domain 2"/>
    <property type="match status" value="1"/>
</dbReference>
<evidence type="ECO:0000256" key="3">
    <source>
        <dbReference type="RuleBase" id="RU003707"/>
    </source>
</evidence>
<dbReference type="InterPro" id="IPR014748">
    <property type="entry name" value="Enoyl-CoA_hydra_C"/>
</dbReference>
<dbReference type="CDD" id="cd06558">
    <property type="entry name" value="crotonase-like"/>
    <property type="match status" value="1"/>
</dbReference>